<evidence type="ECO:0000313" key="6">
    <source>
        <dbReference type="Proteomes" id="UP000265419"/>
    </source>
</evidence>
<protein>
    <submittedName>
        <fullName evidence="5">Methyltransferase domain-containing protein</fullName>
    </submittedName>
</protein>
<dbReference type="Gene3D" id="3.40.50.150">
    <property type="entry name" value="Vaccinia Virus protein VP39"/>
    <property type="match status" value="2"/>
</dbReference>
<dbReference type="Proteomes" id="UP000265419">
    <property type="component" value="Unassembled WGS sequence"/>
</dbReference>
<dbReference type="CDD" id="cd02440">
    <property type="entry name" value="AdoMet_MTases"/>
    <property type="match status" value="1"/>
</dbReference>
<dbReference type="InterPro" id="IPR007848">
    <property type="entry name" value="Small_mtfrase_dom"/>
</dbReference>
<dbReference type="InterPro" id="IPR029063">
    <property type="entry name" value="SAM-dependent_MTases_sf"/>
</dbReference>
<keyword evidence="1 5" id="KW-0489">Methyltransferase</keyword>
<reference evidence="5 6" key="1">
    <citation type="submission" date="2018-07" db="EMBL/GenBank/DDBJ databases">
        <title>Arthrobacter sp. nov., isolated from raw cow's milk with high bacterial count.</title>
        <authorList>
            <person name="Hahne J."/>
            <person name="Isele D."/>
            <person name="Lipski A."/>
        </authorList>
    </citation>
    <scope>NUCLEOTIDE SEQUENCE [LARGE SCALE GENOMIC DNA]</scope>
    <source>
        <strain evidence="5 6">JZ R-35</strain>
    </source>
</reference>
<dbReference type="AlphaFoldDB" id="A0A399JCI7"/>
<comment type="caution">
    <text evidence="5">The sequence shown here is derived from an EMBL/GenBank/DDBJ whole genome shotgun (WGS) entry which is preliminary data.</text>
</comment>
<dbReference type="PANTHER" id="PTHR47816">
    <property type="entry name" value="RIBOSOMAL RNA SMALL SUBUNIT METHYLTRANSFERASE C"/>
    <property type="match status" value="1"/>
</dbReference>
<keyword evidence="6" id="KW-1185">Reference proteome</keyword>
<feature type="domain" description="RlmG N-terminal" evidence="4">
    <location>
        <begin position="11"/>
        <end position="182"/>
    </location>
</feature>
<evidence type="ECO:0000256" key="2">
    <source>
        <dbReference type="ARBA" id="ARBA00022679"/>
    </source>
</evidence>
<organism evidence="5 6">
    <name type="scientific">Galactobacter valiniphilus</name>
    <dbReference type="NCBI Taxonomy" id="2676122"/>
    <lineage>
        <taxon>Bacteria</taxon>
        <taxon>Bacillati</taxon>
        <taxon>Actinomycetota</taxon>
        <taxon>Actinomycetes</taxon>
        <taxon>Micrococcales</taxon>
        <taxon>Micrococcaceae</taxon>
        <taxon>Galactobacter</taxon>
    </lineage>
</organism>
<dbReference type="GO" id="GO:0008757">
    <property type="term" value="F:S-adenosylmethionine-dependent methyltransferase activity"/>
    <property type="evidence" value="ECO:0007669"/>
    <property type="project" value="InterPro"/>
</dbReference>
<accession>A0A399JCI7</accession>
<feature type="domain" description="Methyltransferase small" evidence="3">
    <location>
        <begin position="207"/>
        <end position="379"/>
    </location>
</feature>
<gene>
    <name evidence="5" type="ORF">DWB68_11195</name>
</gene>
<evidence type="ECO:0000259" key="4">
    <source>
        <dbReference type="Pfam" id="PF26049"/>
    </source>
</evidence>
<name>A0A399JCI7_9MICC</name>
<dbReference type="GO" id="GO:0032259">
    <property type="term" value="P:methylation"/>
    <property type="evidence" value="ECO:0007669"/>
    <property type="project" value="UniProtKB-KW"/>
</dbReference>
<dbReference type="Pfam" id="PF26049">
    <property type="entry name" value="RLMG_N"/>
    <property type="match status" value="1"/>
</dbReference>
<dbReference type="RefSeq" id="WP_119425229.1">
    <property type="nucleotide sequence ID" value="NZ_QQXK01000022.1"/>
</dbReference>
<dbReference type="EMBL" id="QQXK01000022">
    <property type="protein sequence ID" value="RII41742.1"/>
    <property type="molecule type" value="Genomic_DNA"/>
</dbReference>
<sequence length="385" mass="40327">MSEAFPLPLEALRRRPDVEDPTLQAYDATDLLLVERSLEEIAAAELSGTDVLILGERHGAITLGLAASGLRGMSVYQDRLAHERALEANAAELGLGGSYRQLSDVAEAAASARLVLWQLPRQVGAVRRTVAELAGVPSGALLVAGGRVKHLSVGMNAPLAEGFGAVEPQLAQRKSRLLLARRNPELVLAPAPEDRAAVSVGGRRLELRGAAEAFGGAALDPGTKLLLETLAARGGMEALSPASVVDLGCGNGTIAAWAALAWPAATVEATDDSRDAVASATASLEASGVAGRVRVVRADGGDHLAEASADVVLLNPPFHQGGTVHTGIATKLMRQAARMLRPGGTLFCVWNSHLRYRPRLERLVGPTEQLGRDRTFTVTASTRRG</sequence>
<proteinExistence type="predicted"/>
<dbReference type="Pfam" id="PF05175">
    <property type="entry name" value="MTS"/>
    <property type="match status" value="1"/>
</dbReference>
<dbReference type="SUPFAM" id="SSF53335">
    <property type="entry name" value="S-adenosyl-L-methionine-dependent methyltransferases"/>
    <property type="match status" value="1"/>
</dbReference>
<evidence type="ECO:0000259" key="3">
    <source>
        <dbReference type="Pfam" id="PF05175"/>
    </source>
</evidence>
<dbReference type="InterPro" id="IPR058679">
    <property type="entry name" value="RlmG_N"/>
</dbReference>
<evidence type="ECO:0000313" key="5">
    <source>
        <dbReference type="EMBL" id="RII41742.1"/>
    </source>
</evidence>
<dbReference type="PANTHER" id="PTHR47816:SF4">
    <property type="entry name" value="RIBOSOMAL RNA SMALL SUBUNIT METHYLTRANSFERASE C"/>
    <property type="match status" value="1"/>
</dbReference>
<keyword evidence="2 5" id="KW-0808">Transferase</keyword>
<dbReference type="InterPro" id="IPR046977">
    <property type="entry name" value="RsmC/RlmG"/>
</dbReference>
<evidence type="ECO:0000256" key="1">
    <source>
        <dbReference type="ARBA" id="ARBA00022603"/>
    </source>
</evidence>